<protein>
    <submittedName>
        <fullName evidence="1">Uncharacterized protein</fullName>
    </submittedName>
</protein>
<accession>A0ACB9MWM9</accession>
<organism evidence="1 2">
    <name type="scientific">Bauhinia variegata</name>
    <name type="common">Purple orchid tree</name>
    <name type="synonym">Phanera variegata</name>
    <dbReference type="NCBI Taxonomy" id="167791"/>
    <lineage>
        <taxon>Eukaryota</taxon>
        <taxon>Viridiplantae</taxon>
        <taxon>Streptophyta</taxon>
        <taxon>Embryophyta</taxon>
        <taxon>Tracheophyta</taxon>
        <taxon>Spermatophyta</taxon>
        <taxon>Magnoliopsida</taxon>
        <taxon>eudicotyledons</taxon>
        <taxon>Gunneridae</taxon>
        <taxon>Pentapetalae</taxon>
        <taxon>rosids</taxon>
        <taxon>fabids</taxon>
        <taxon>Fabales</taxon>
        <taxon>Fabaceae</taxon>
        <taxon>Cercidoideae</taxon>
        <taxon>Cercideae</taxon>
        <taxon>Bauhiniinae</taxon>
        <taxon>Bauhinia</taxon>
    </lineage>
</organism>
<keyword evidence="2" id="KW-1185">Reference proteome</keyword>
<proteinExistence type="predicted"/>
<name>A0ACB9MWM9_BAUVA</name>
<sequence>MGRGKIEIKRIHNNTTRQVTFSKRRAGLIKKTHELSVLCDAQIGLIVFSSTGKIFQYCSEPLRMDQIIERYLRATGARIPDQRDNNEDLFGEMAILREETRRLERAIQQYLGENMSSLHYEDLIKLEEELENSANKVRNRKYELLQQQLDNLRRKERIVEEENNNLSHWIKEHRAVLEYQKAAAYQGKQSDQHQQMIDHFPLFEDQSVGSILQLAPVPPHIHPYLQLAQPNIQDSLSARDPPQCSSLHEIAELMDSAPIL</sequence>
<reference evidence="1 2" key="1">
    <citation type="journal article" date="2022" name="DNA Res.">
        <title>Chromosomal-level genome assembly of the orchid tree Bauhinia variegata (Leguminosae; Cercidoideae) supports the allotetraploid origin hypothesis of Bauhinia.</title>
        <authorList>
            <person name="Zhong Y."/>
            <person name="Chen Y."/>
            <person name="Zheng D."/>
            <person name="Pang J."/>
            <person name="Liu Y."/>
            <person name="Luo S."/>
            <person name="Meng S."/>
            <person name="Qian L."/>
            <person name="Wei D."/>
            <person name="Dai S."/>
            <person name="Zhou R."/>
        </authorList>
    </citation>
    <scope>NUCLEOTIDE SEQUENCE [LARGE SCALE GENOMIC DNA]</scope>
    <source>
        <strain evidence="1">BV-YZ2020</strain>
    </source>
</reference>
<evidence type="ECO:0000313" key="1">
    <source>
        <dbReference type="EMBL" id="KAI4328618.1"/>
    </source>
</evidence>
<gene>
    <name evidence="1" type="ORF">L6164_020955</name>
</gene>
<dbReference type="Proteomes" id="UP000828941">
    <property type="component" value="Chromosome 8"/>
</dbReference>
<dbReference type="EMBL" id="CM039433">
    <property type="protein sequence ID" value="KAI4328618.1"/>
    <property type="molecule type" value="Genomic_DNA"/>
</dbReference>
<comment type="caution">
    <text evidence="1">The sequence shown here is derived from an EMBL/GenBank/DDBJ whole genome shotgun (WGS) entry which is preliminary data.</text>
</comment>
<evidence type="ECO:0000313" key="2">
    <source>
        <dbReference type="Proteomes" id="UP000828941"/>
    </source>
</evidence>